<protein>
    <submittedName>
        <fullName evidence="2">Putative lipoprotein</fullName>
    </submittedName>
</protein>
<feature type="transmembrane region" description="Helical" evidence="1">
    <location>
        <begin position="178"/>
        <end position="194"/>
    </location>
</feature>
<feature type="transmembrane region" description="Helical" evidence="1">
    <location>
        <begin position="148"/>
        <end position="166"/>
    </location>
</feature>
<proteinExistence type="predicted"/>
<keyword evidence="1" id="KW-0812">Transmembrane</keyword>
<keyword evidence="1" id="KW-0472">Membrane</keyword>
<keyword evidence="2" id="KW-0449">Lipoprotein</keyword>
<name>A0A0U1NST8_9BACI</name>
<dbReference type="OrthoDB" id="2929833at2"/>
<feature type="transmembrane region" description="Helical" evidence="1">
    <location>
        <begin position="29"/>
        <end position="53"/>
    </location>
</feature>
<evidence type="ECO:0000256" key="1">
    <source>
        <dbReference type="SAM" id="Phobius"/>
    </source>
</evidence>
<dbReference type="EMBL" id="CVRB01000001">
    <property type="protein sequence ID" value="CRK81025.1"/>
    <property type="molecule type" value="Genomic_DNA"/>
</dbReference>
<organism evidence="2 3">
    <name type="scientific">Neobacillus massiliamazoniensis</name>
    <dbReference type="NCBI Taxonomy" id="1499688"/>
    <lineage>
        <taxon>Bacteria</taxon>
        <taxon>Bacillati</taxon>
        <taxon>Bacillota</taxon>
        <taxon>Bacilli</taxon>
        <taxon>Bacillales</taxon>
        <taxon>Bacillaceae</taxon>
        <taxon>Neobacillus</taxon>
    </lineage>
</organism>
<gene>
    <name evidence="2" type="ORF">BN000_00919</name>
</gene>
<reference evidence="3" key="1">
    <citation type="submission" date="2015-05" db="EMBL/GenBank/DDBJ databases">
        <authorList>
            <person name="Urmite Genomes"/>
        </authorList>
    </citation>
    <scope>NUCLEOTIDE SEQUENCE [LARGE SCALE GENOMIC DNA]</scope>
    <source>
        <strain evidence="3">LF1</strain>
    </source>
</reference>
<evidence type="ECO:0000313" key="3">
    <source>
        <dbReference type="Proteomes" id="UP000199087"/>
    </source>
</evidence>
<dbReference type="AlphaFoldDB" id="A0A0U1NST8"/>
<dbReference type="Proteomes" id="UP000199087">
    <property type="component" value="Unassembled WGS sequence"/>
</dbReference>
<evidence type="ECO:0000313" key="2">
    <source>
        <dbReference type="EMBL" id="CRK81025.1"/>
    </source>
</evidence>
<keyword evidence="3" id="KW-1185">Reference proteome</keyword>
<sequence length="195" mass="22705">MIPIKQHTMANQKSGFLANYIANPKERRLVLLFFILTAILNITGIFIILAFYQKIMAVNFRQYKHLFRQFGSISEYGFFVALSIYPIFFILKWKNIKKLQWGKFQIKALLQPLGKLVRKWHVPAALVSTGIVLLHGVLAILKGFKLDFTYLSGISATIILFFLLIMGLKRYKRNDRKWHFRLAVIFLILFLVHAG</sequence>
<feature type="transmembrane region" description="Helical" evidence="1">
    <location>
        <begin position="73"/>
        <end position="91"/>
    </location>
</feature>
<accession>A0A0U1NST8</accession>
<keyword evidence="1" id="KW-1133">Transmembrane helix</keyword>
<dbReference type="RefSeq" id="WP_090631462.1">
    <property type="nucleotide sequence ID" value="NZ_CVRB01000001.1"/>
</dbReference>
<feature type="transmembrane region" description="Helical" evidence="1">
    <location>
        <begin position="120"/>
        <end position="142"/>
    </location>
</feature>